<organism evidence="4 5">
    <name type="scientific">Spiroplasma clarkii</name>
    <dbReference type="NCBI Taxonomy" id="2139"/>
    <lineage>
        <taxon>Bacteria</taxon>
        <taxon>Bacillati</taxon>
        <taxon>Mycoplasmatota</taxon>
        <taxon>Mollicutes</taxon>
        <taxon>Entomoplasmatales</taxon>
        <taxon>Spiroplasmataceae</taxon>
        <taxon>Spiroplasma</taxon>
    </lineage>
</organism>
<dbReference type="PROSITE" id="PS00211">
    <property type="entry name" value="ABC_TRANSPORTER_1"/>
    <property type="match status" value="1"/>
</dbReference>
<keyword evidence="2 4" id="KW-0067">ATP-binding</keyword>
<dbReference type="SUPFAM" id="SSF52540">
    <property type="entry name" value="P-loop containing nucleoside triphosphate hydrolases"/>
    <property type="match status" value="2"/>
</dbReference>
<dbReference type="Proteomes" id="UP000231179">
    <property type="component" value="Chromosome"/>
</dbReference>
<dbReference type="InterPro" id="IPR017871">
    <property type="entry name" value="ABC_transporter-like_CS"/>
</dbReference>
<dbReference type="CDD" id="cd03216">
    <property type="entry name" value="ABC_Carb_Monos_I"/>
    <property type="match status" value="1"/>
</dbReference>
<feature type="domain" description="ABC transporter" evidence="3">
    <location>
        <begin position="260"/>
        <end position="508"/>
    </location>
</feature>
<gene>
    <name evidence="4" type="ORF">SCLAR_v1c12920</name>
</gene>
<keyword evidence="1" id="KW-0547">Nucleotide-binding</keyword>
<dbReference type="SMART" id="SM00382">
    <property type="entry name" value="AAA"/>
    <property type="match status" value="2"/>
</dbReference>
<proteinExistence type="predicted"/>
<evidence type="ECO:0000313" key="5">
    <source>
        <dbReference type="Proteomes" id="UP000231179"/>
    </source>
</evidence>
<evidence type="ECO:0000259" key="3">
    <source>
        <dbReference type="PROSITE" id="PS50893"/>
    </source>
</evidence>
<dbReference type="Pfam" id="PF00005">
    <property type="entry name" value="ABC_tran"/>
    <property type="match status" value="2"/>
</dbReference>
<dbReference type="GO" id="GO:0016887">
    <property type="term" value="F:ATP hydrolysis activity"/>
    <property type="evidence" value="ECO:0007669"/>
    <property type="project" value="InterPro"/>
</dbReference>
<keyword evidence="5" id="KW-1185">Reference proteome</keyword>
<dbReference type="PROSITE" id="PS50893">
    <property type="entry name" value="ABC_TRANSPORTER_2"/>
    <property type="match status" value="2"/>
</dbReference>
<reference evidence="4 5" key="1">
    <citation type="submission" date="2017-11" db="EMBL/GenBank/DDBJ databases">
        <title>Complete genome sequence of Spiroplasma clarkii CN-5 (DSM 19994).</title>
        <authorList>
            <person name="Tsai Y.-M."/>
            <person name="Chang A."/>
            <person name="Lo W.-S."/>
            <person name="Kuo C.-H."/>
        </authorList>
    </citation>
    <scope>NUCLEOTIDE SEQUENCE [LARGE SCALE GENOMIC DNA]</scope>
    <source>
        <strain evidence="4 5">CN-5</strain>
    </source>
</reference>
<dbReference type="PANTHER" id="PTHR43790">
    <property type="entry name" value="CARBOHYDRATE TRANSPORT ATP-BINDING PROTEIN MG119-RELATED"/>
    <property type="match status" value="1"/>
</dbReference>
<evidence type="ECO:0000256" key="2">
    <source>
        <dbReference type="ARBA" id="ARBA00022840"/>
    </source>
</evidence>
<dbReference type="Gene3D" id="3.40.50.300">
    <property type="entry name" value="P-loop containing nucleotide triphosphate hydrolases"/>
    <property type="match status" value="2"/>
</dbReference>
<evidence type="ECO:0000313" key="4">
    <source>
        <dbReference type="EMBL" id="ATX71590.1"/>
    </source>
</evidence>
<dbReference type="RefSeq" id="WP_100255120.1">
    <property type="nucleotide sequence ID" value="NZ_CP024870.1"/>
</dbReference>
<dbReference type="InterPro" id="IPR003593">
    <property type="entry name" value="AAA+_ATPase"/>
</dbReference>
<dbReference type="GO" id="GO:0005524">
    <property type="term" value="F:ATP binding"/>
    <property type="evidence" value="ECO:0007669"/>
    <property type="project" value="UniProtKB-KW"/>
</dbReference>
<sequence length="509" mass="56318">MGKYAVEMEDIWMVFNKTIVANKEVNFKVKKGEIHALVGENGAGKSTLMSVLFGIYQQTKGTIKINGKEEIISNPVKANRLGIGMVHQHFKMVDIFTLWENIALGAEMTTAGEIINSRKIKNKITKIMNQYNLRIDLDKTTANATVGMKQKAEILKILYRDADILVFDEPTAVLTPQEIDGLLQVMLELQKDGKTIILITHKMAEIKKVANSATVIRLGEVIGTFDMKETSVEQLSEAMVGRKVVETKNDYSPRSEEVVLKIENLTMKKVSNTKVIGLENFSLDVHAGEVVAIAGVEGNGQQEIAEAITGMSKVYSGNVKIHNHDITYASIASRYSKWKISHVPEDRHKHGLVLDFSVSQNVVLQDIDNPKFSQAKIINSGAVQAYAQTIIQKFDVRNADAGFAIARQLSGGNQQKVILGREITRPTDLLVIYQPTRGLDVGSIEFIHAQILKAKKDNRAILLISYELSEVLALADRIVVLNAGKKIGELPGKGAKREEVGKMMLGRED</sequence>
<dbReference type="AlphaFoldDB" id="A0A2K8KIS7"/>
<dbReference type="PANTHER" id="PTHR43790:SF4">
    <property type="entry name" value="GUANOSINE IMPORT ATP-BINDING PROTEIN NUPO"/>
    <property type="match status" value="1"/>
</dbReference>
<accession>A0A2K8KIS7</accession>
<feature type="domain" description="ABC transporter" evidence="3">
    <location>
        <begin position="6"/>
        <end position="243"/>
    </location>
</feature>
<evidence type="ECO:0000256" key="1">
    <source>
        <dbReference type="ARBA" id="ARBA00022741"/>
    </source>
</evidence>
<dbReference type="InterPro" id="IPR050107">
    <property type="entry name" value="ABC_carbohydrate_import_ATPase"/>
</dbReference>
<dbReference type="EMBL" id="CP024870">
    <property type="protein sequence ID" value="ATX71590.1"/>
    <property type="molecule type" value="Genomic_DNA"/>
</dbReference>
<name>A0A2K8KIS7_9MOLU</name>
<dbReference type="InterPro" id="IPR027417">
    <property type="entry name" value="P-loop_NTPase"/>
</dbReference>
<dbReference type="InterPro" id="IPR003439">
    <property type="entry name" value="ABC_transporter-like_ATP-bd"/>
</dbReference>
<dbReference type="CDD" id="cd03215">
    <property type="entry name" value="ABC_Carb_Monos_II"/>
    <property type="match status" value="1"/>
</dbReference>
<protein>
    <submittedName>
        <fullName evidence="4">Ribose/galactose ABC transporter ATP-binding protein</fullName>
    </submittedName>
</protein>